<dbReference type="InterPro" id="IPR001870">
    <property type="entry name" value="B30.2/SPRY"/>
</dbReference>
<dbReference type="Gene3D" id="2.60.120.920">
    <property type="match status" value="1"/>
</dbReference>
<dbReference type="SMART" id="SM00449">
    <property type="entry name" value="SPRY"/>
    <property type="match status" value="1"/>
</dbReference>
<dbReference type="SMART" id="SM00184">
    <property type="entry name" value="RING"/>
    <property type="match status" value="1"/>
</dbReference>
<dbReference type="SUPFAM" id="SSF57850">
    <property type="entry name" value="RING/U-box"/>
    <property type="match status" value="1"/>
</dbReference>
<feature type="coiled-coil region" evidence="5">
    <location>
        <begin position="205"/>
        <end position="232"/>
    </location>
</feature>
<dbReference type="InterPro" id="IPR050143">
    <property type="entry name" value="TRIM/RBCC"/>
</dbReference>
<evidence type="ECO:0000313" key="9">
    <source>
        <dbReference type="EMBL" id="KAF3703298.1"/>
    </source>
</evidence>
<dbReference type="PROSITE" id="PS50188">
    <property type="entry name" value="B302_SPRY"/>
    <property type="match status" value="1"/>
</dbReference>
<dbReference type="InterPro" id="IPR013320">
    <property type="entry name" value="ConA-like_dom_sf"/>
</dbReference>
<dbReference type="FunFam" id="2.60.120.920:FF:000004">
    <property type="entry name" value="Butyrophilin subfamily 1 member A1"/>
    <property type="match status" value="1"/>
</dbReference>
<evidence type="ECO:0000256" key="3">
    <source>
        <dbReference type="ARBA" id="ARBA00022833"/>
    </source>
</evidence>
<dbReference type="Pfam" id="PF13765">
    <property type="entry name" value="PRY"/>
    <property type="match status" value="1"/>
</dbReference>
<dbReference type="SMART" id="SM00589">
    <property type="entry name" value="PRY"/>
    <property type="match status" value="1"/>
</dbReference>
<dbReference type="PROSITE" id="PS50089">
    <property type="entry name" value="ZF_RING_2"/>
    <property type="match status" value="1"/>
</dbReference>
<dbReference type="SUPFAM" id="SSF49899">
    <property type="entry name" value="Concanavalin A-like lectins/glucanases"/>
    <property type="match status" value="1"/>
</dbReference>
<dbReference type="InterPro" id="IPR013083">
    <property type="entry name" value="Znf_RING/FYVE/PHD"/>
</dbReference>
<evidence type="ECO:0000256" key="1">
    <source>
        <dbReference type="ARBA" id="ARBA00022723"/>
    </source>
</evidence>
<accession>A0A6G1QM32</accession>
<keyword evidence="5" id="KW-0175">Coiled coil</keyword>
<evidence type="ECO:0000256" key="5">
    <source>
        <dbReference type="SAM" id="Coils"/>
    </source>
</evidence>
<dbReference type="InterPro" id="IPR000315">
    <property type="entry name" value="Znf_B-box"/>
</dbReference>
<proteinExistence type="predicted"/>
<evidence type="ECO:0000259" key="6">
    <source>
        <dbReference type="PROSITE" id="PS50089"/>
    </source>
</evidence>
<dbReference type="Pfam" id="PF00622">
    <property type="entry name" value="SPRY"/>
    <property type="match status" value="1"/>
</dbReference>
<dbReference type="EMBL" id="CM015729">
    <property type="protein sequence ID" value="KAF3703298.1"/>
    <property type="molecule type" value="Genomic_DNA"/>
</dbReference>
<evidence type="ECO:0000256" key="4">
    <source>
        <dbReference type="PROSITE-ProRule" id="PRU00024"/>
    </source>
</evidence>
<dbReference type="InterPro" id="IPR027370">
    <property type="entry name" value="Znf-RING_euk"/>
</dbReference>
<keyword evidence="2 4" id="KW-0863">Zinc-finger</keyword>
<feature type="domain" description="RING-type" evidence="6">
    <location>
        <begin position="13"/>
        <end position="54"/>
    </location>
</feature>
<protein>
    <submittedName>
        <fullName evidence="9">E3 ubiquitin-protein ligase TRIM50</fullName>
    </submittedName>
</protein>
<keyword evidence="3" id="KW-0862">Zinc</keyword>
<name>A0A6G1QM32_CHAAH</name>
<dbReference type="OrthoDB" id="6105938at2759"/>
<dbReference type="PRINTS" id="PR01407">
    <property type="entry name" value="BUTYPHLNCDUF"/>
</dbReference>
<dbReference type="SUPFAM" id="SSF57845">
    <property type="entry name" value="B-box zinc-binding domain"/>
    <property type="match status" value="1"/>
</dbReference>
<dbReference type="InterPro" id="IPR001841">
    <property type="entry name" value="Znf_RING"/>
</dbReference>
<dbReference type="SMART" id="SM00336">
    <property type="entry name" value="BBOX"/>
    <property type="match status" value="1"/>
</dbReference>
<dbReference type="PROSITE" id="PS50119">
    <property type="entry name" value="ZF_BBOX"/>
    <property type="match status" value="1"/>
</dbReference>
<keyword evidence="10" id="KW-1185">Reference proteome</keyword>
<dbReference type="PANTHER" id="PTHR24103">
    <property type="entry name" value="E3 UBIQUITIN-PROTEIN LIGASE TRIM"/>
    <property type="match status" value="1"/>
</dbReference>
<dbReference type="PROSITE" id="PS00518">
    <property type="entry name" value="ZF_RING_1"/>
    <property type="match status" value="1"/>
</dbReference>
<feature type="domain" description="B30.2/SPRY" evidence="8">
    <location>
        <begin position="276"/>
        <end position="474"/>
    </location>
</feature>
<reference evidence="10" key="2">
    <citation type="submission" date="2019-02" db="EMBL/GenBank/DDBJ databases">
        <title>Opniocepnalus argus Var Kimnra genome.</title>
        <authorList>
            <person name="Zhou C."/>
            <person name="Xiao S."/>
        </authorList>
    </citation>
    <scope>NUCLEOTIDE SEQUENCE [LARGE SCALE GENOMIC DNA]</scope>
</reference>
<dbReference type="Gene3D" id="3.30.160.60">
    <property type="entry name" value="Classic Zinc Finger"/>
    <property type="match status" value="1"/>
</dbReference>
<evidence type="ECO:0000259" key="7">
    <source>
        <dbReference type="PROSITE" id="PS50119"/>
    </source>
</evidence>
<dbReference type="Proteomes" id="UP000503349">
    <property type="component" value="Chromosome 18"/>
</dbReference>
<evidence type="ECO:0000259" key="8">
    <source>
        <dbReference type="PROSITE" id="PS50188"/>
    </source>
</evidence>
<organism evidence="9 10">
    <name type="scientific">Channa argus</name>
    <name type="common">Northern snakehead</name>
    <name type="synonym">Ophicephalus argus</name>
    <dbReference type="NCBI Taxonomy" id="215402"/>
    <lineage>
        <taxon>Eukaryota</taxon>
        <taxon>Metazoa</taxon>
        <taxon>Chordata</taxon>
        <taxon>Craniata</taxon>
        <taxon>Vertebrata</taxon>
        <taxon>Euteleostomi</taxon>
        <taxon>Actinopterygii</taxon>
        <taxon>Neopterygii</taxon>
        <taxon>Teleostei</taxon>
        <taxon>Neoteleostei</taxon>
        <taxon>Acanthomorphata</taxon>
        <taxon>Anabantaria</taxon>
        <taxon>Anabantiformes</taxon>
        <taxon>Channoidei</taxon>
        <taxon>Channidae</taxon>
        <taxon>Channa</taxon>
    </lineage>
</organism>
<dbReference type="InterPro" id="IPR003879">
    <property type="entry name" value="Butyrophylin_SPRY"/>
</dbReference>
<keyword evidence="1" id="KW-0479">Metal-binding</keyword>
<dbReference type="InterPro" id="IPR003877">
    <property type="entry name" value="SPRY_dom"/>
</dbReference>
<dbReference type="GO" id="GO:0008270">
    <property type="term" value="F:zinc ion binding"/>
    <property type="evidence" value="ECO:0007669"/>
    <property type="project" value="UniProtKB-KW"/>
</dbReference>
<dbReference type="InterPro" id="IPR043136">
    <property type="entry name" value="B30.2/SPRY_sf"/>
</dbReference>
<dbReference type="Pfam" id="PF00643">
    <property type="entry name" value="zf-B_box"/>
    <property type="match status" value="1"/>
</dbReference>
<evidence type="ECO:0000256" key="2">
    <source>
        <dbReference type="ARBA" id="ARBA00022771"/>
    </source>
</evidence>
<feature type="domain" description="B box-type" evidence="7">
    <location>
        <begin position="84"/>
        <end position="125"/>
    </location>
</feature>
<dbReference type="InterPro" id="IPR017907">
    <property type="entry name" value="Znf_RING_CS"/>
</dbReference>
<gene>
    <name evidence="9" type="ORF">EXN66_Car018986</name>
</gene>
<dbReference type="Gene3D" id="3.30.40.10">
    <property type="entry name" value="Zinc/RING finger domain, C3HC4 (zinc finger)"/>
    <property type="match status" value="1"/>
</dbReference>
<evidence type="ECO:0000313" key="10">
    <source>
        <dbReference type="Proteomes" id="UP000503349"/>
    </source>
</evidence>
<sequence length="487" mass="55385">MERRQSLEEQLRCPVCLDIFSEPLMLQCGHSYCRCCVRSMTMDVLGQLQCPVCRCAVDGDSPPPNVSLARVIEALQEVNVSGGAHLETCTQHNNPLSLYCEDERTVICGLCGSIGSHRGHNITPLGSVYSRMKEDISCLMTEFQQQKRKLEDHICKLAHNKSRITNESDVLKWVVRKEFGELRRCLEVEEAGFMQQVETSAAALILSLQNQTDQLNHNLNRLQEAYSTLQDLSNEGHLDFIVKYGSIAPRFRQSQDLQQRDERSSVIFKPGFNHNDIKLTVWKRLHRKVLPAMELLKLDPQTAHPILELLHGDTVVVCGSLLRRLPDNPERFTFSYCVLTNRGFSSGKHYWEVEVGNKPRWRLGLIKGTTHRKTKVVKNPESGVWLIGLKDGVYEAFASPRVVLPLSVPPQRVGLFLDYEGGALSFYNSDSPDELAFIYSFKLEVQGKVYPLLDVCWHDRGDNKHPLALLQPHREHLSPLPQTLKHK</sequence>
<reference evidence="9 10" key="1">
    <citation type="submission" date="2019-02" db="EMBL/GenBank/DDBJ databases">
        <title>Opniocepnalus argus genome.</title>
        <authorList>
            <person name="Zhou C."/>
            <person name="Xiao S."/>
        </authorList>
    </citation>
    <scope>NUCLEOTIDE SEQUENCE [LARGE SCALE GENOMIC DNA]</scope>
    <source>
        <strain evidence="9">OARG1902GOOAL</strain>
        <tissue evidence="9">Muscle</tissue>
    </source>
</reference>
<dbReference type="InterPro" id="IPR006574">
    <property type="entry name" value="PRY"/>
</dbReference>
<dbReference type="AlphaFoldDB" id="A0A6G1QM32"/>
<dbReference type="Pfam" id="PF13445">
    <property type="entry name" value="zf-RING_UBOX"/>
    <property type="match status" value="1"/>
</dbReference>